<organism evidence="3 4">
    <name type="scientific">Allacma fusca</name>
    <dbReference type="NCBI Taxonomy" id="39272"/>
    <lineage>
        <taxon>Eukaryota</taxon>
        <taxon>Metazoa</taxon>
        <taxon>Ecdysozoa</taxon>
        <taxon>Arthropoda</taxon>
        <taxon>Hexapoda</taxon>
        <taxon>Collembola</taxon>
        <taxon>Symphypleona</taxon>
        <taxon>Sminthuridae</taxon>
        <taxon>Allacma</taxon>
    </lineage>
</organism>
<evidence type="ECO:0000256" key="2">
    <source>
        <dbReference type="SAM" id="Phobius"/>
    </source>
</evidence>
<feature type="transmembrane region" description="Helical" evidence="2">
    <location>
        <begin position="274"/>
        <end position="300"/>
    </location>
</feature>
<feature type="non-terminal residue" evidence="3">
    <location>
        <position position="355"/>
    </location>
</feature>
<proteinExistence type="predicted"/>
<sequence>MRIPHPTSTNTPVATAASVTAEGGDDLIPSAYPLPSDILATPPQLNVHIDPEHMPITSASRKIIQALRTPLRSTPLRARLRSRGQAPKDYKQFFVTRKRTNTVPVSKANQHANKQFKLTTTVEPKVLPSSAVTQSQHKEVKSSKNKVTYTLPKNGKSPEVKKPTTKFPSPIKGKTQVIKLKPQSKTTGYQYNVYPSLDGSLVGEVIPATSAVEWTFSAINKSSGAALPLQTKISRQSTKVDKEIYIFLLLILVFRLQLLSHGSQPYQWTKALSLLIYIWHVIRLLLLPVSPVNNSLLWIVMSRLSLHHHQITSFLLLDVGQHSSNPLNSDAAAEHSVLPSLKYESVHLPLPQVKI</sequence>
<keyword evidence="4" id="KW-1185">Reference proteome</keyword>
<comment type="caution">
    <text evidence="3">The sequence shown here is derived from an EMBL/GenBank/DDBJ whole genome shotgun (WGS) entry which is preliminary data.</text>
</comment>
<protein>
    <submittedName>
        <fullName evidence="3">Uncharacterized protein</fullName>
    </submittedName>
</protein>
<feature type="region of interest" description="Disordered" evidence="1">
    <location>
        <begin position="138"/>
        <end position="168"/>
    </location>
</feature>
<keyword evidence="2" id="KW-0812">Transmembrane</keyword>
<dbReference type="EMBL" id="CAJVCH010373988">
    <property type="protein sequence ID" value="CAG7816575.1"/>
    <property type="molecule type" value="Genomic_DNA"/>
</dbReference>
<keyword evidence="2" id="KW-0472">Membrane</keyword>
<gene>
    <name evidence="3" type="ORF">AFUS01_LOCUS27190</name>
</gene>
<keyword evidence="2" id="KW-1133">Transmembrane helix</keyword>
<name>A0A8J2KL80_9HEXA</name>
<dbReference type="AlphaFoldDB" id="A0A8J2KL80"/>
<evidence type="ECO:0000256" key="1">
    <source>
        <dbReference type="SAM" id="MobiDB-lite"/>
    </source>
</evidence>
<reference evidence="3" key="1">
    <citation type="submission" date="2021-06" db="EMBL/GenBank/DDBJ databases">
        <authorList>
            <person name="Hodson N. C."/>
            <person name="Mongue J. A."/>
            <person name="Jaron S. K."/>
        </authorList>
    </citation>
    <scope>NUCLEOTIDE SEQUENCE</scope>
</reference>
<feature type="transmembrane region" description="Helical" evidence="2">
    <location>
        <begin position="244"/>
        <end position="262"/>
    </location>
</feature>
<accession>A0A8J2KL80</accession>
<dbReference type="Proteomes" id="UP000708208">
    <property type="component" value="Unassembled WGS sequence"/>
</dbReference>
<evidence type="ECO:0000313" key="4">
    <source>
        <dbReference type="Proteomes" id="UP000708208"/>
    </source>
</evidence>
<evidence type="ECO:0000313" key="3">
    <source>
        <dbReference type="EMBL" id="CAG7816575.1"/>
    </source>
</evidence>